<name>A0A443RW24_9ACAR</name>
<evidence type="ECO:0000313" key="2">
    <source>
        <dbReference type="Proteomes" id="UP000288716"/>
    </source>
</evidence>
<keyword evidence="2" id="KW-1185">Reference proteome</keyword>
<organism evidence="1 2">
    <name type="scientific">Leptotrombidium deliense</name>
    <dbReference type="NCBI Taxonomy" id="299467"/>
    <lineage>
        <taxon>Eukaryota</taxon>
        <taxon>Metazoa</taxon>
        <taxon>Ecdysozoa</taxon>
        <taxon>Arthropoda</taxon>
        <taxon>Chelicerata</taxon>
        <taxon>Arachnida</taxon>
        <taxon>Acari</taxon>
        <taxon>Acariformes</taxon>
        <taxon>Trombidiformes</taxon>
        <taxon>Prostigmata</taxon>
        <taxon>Anystina</taxon>
        <taxon>Parasitengona</taxon>
        <taxon>Trombiculoidea</taxon>
        <taxon>Trombiculidae</taxon>
        <taxon>Leptotrombidium</taxon>
    </lineage>
</organism>
<evidence type="ECO:0000313" key="1">
    <source>
        <dbReference type="EMBL" id="RWS19269.1"/>
    </source>
</evidence>
<dbReference type="AlphaFoldDB" id="A0A443RW24"/>
<proteinExistence type="predicted"/>
<sequence length="62" mass="6958">MEEKIIISNLLRNFTIKCLDSRESITQVLTSIVVPKQAITIDFKARPKGKFASLLSTPNQNP</sequence>
<reference evidence="1 2" key="1">
    <citation type="journal article" date="2018" name="Gigascience">
        <title>Genomes of trombidid mites reveal novel predicted allergens and laterally-transferred genes associated with secondary metabolism.</title>
        <authorList>
            <person name="Dong X."/>
            <person name="Chaisiri K."/>
            <person name="Xia D."/>
            <person name="Armstrong S.D."/>
            <person name="Fang Y."/>
            <person name="Donnelly M.J."/>
            <person name="Kadowaki T."/>
            <person name="McGarry J.W."/>
            <person name="Darby A.C."/>
            <person name="Makepeace B.L."/>
        </authorList>
    </citation>
    <scope>NUCLEOTIDE SEQUENCE [LARGE SCALE GENOMIC DNA]</scope>
    <source>
        <strain evidence="1">UoL-UT</strain>
    </source>
</reference>
<comment type="caution">
    <text evidence="1">The sequence shown here is derived from an EMBL/GenBank/DDBJ whole genome shotgun (WGS) entry which is preliminary data.</text>
</comment>
<dbReference type="EMBL" id="NCKV01028125">
    <property type="protein sequence ID" value="RWS19269.1"/>
    <property type="molecule type" value="Genomic_DNA"/>
</dbReference>
<dbReference type="Proteomes" id="UP000288716">
    <property type="component" value="Unassembled WGS sequence"/>
</dbReference>
<dbReference type="VEuPathDB" id="VectorBase:LDEU012771"/>
<accession>A0A443RW24</accession>
<gene>
    <name evidence="1" type="ORF">B4U80_09180</name>
</gene>
<protein>
    <submittedName>
        <fullName evidence="1">Uncharacterized protein</fullName>
    </submittedName>
</protein>